<reference evidence="2" key="1">
    <citation type="submission" date="2013-04" db="EMBL/GenBank/DDBJ databases">
        <title>The Genome Sequence of Fonticula alba ATCC 38817.</title>
        <authorList>
            <consortium name="The Broad Institute Genomics Platform"/>
            <person name="Russ C."/>
            <person name="Cuomo C."/>
            <person name="Burger G."/>
            <person name="Gray M.W."/>
            <person name="Holland P.W.H."/>
            <person name="King N."/>
            <person name="Lang F.B.F."/>
            <person name="Roger A.J."/>
            <person name="Ruiz-Trillo I."/>
            <person name="Brown M."/>
            <person name="Walker B."/>
            <person name="Young S."/>
            <person name="Zeng Q."/>
            <person name="Gargeya S."/>
            <person name="Fitzgerald M."/>
            <person name="Haas B."/>
            <person name="Abouelleil A."/>
            <person name="Allen A.W."/>
            <person name="Alvarado L."/>
            <person name="Arachchi H.M."/>
            <person name="Berlin A.M."/>
            <person name="Chapman S.B."/>
            <person name="Gainer-Dewar J."/>
            <person name="Goldberg J."/>
            <person name="Griggs A."/>
            <person name="Gujja S."/>
            <person name="Hansen M."/>
            <person name="Howarth C."/>
            <person name="Imamovic A."/>
            <person name="Ireland A."/>
            <person name="Larimer J."/>
            <person name="McCowan C."/>
            <person name="Murphy C."/>
            <person name="Pearson M."/>
            <person name="Poon T.W."/>
            <person name="Priest M."/>
            <person name="Roberts A."/>
            <person name="Saif S."/>
            <person name="Shea T."/>
            <person name="Sisk P."/>
            <person name="Sykes S."/>
            <person name="Wortman J."/>
            <person name="Nusbaum C."/>
            <person name="Birren B."/>
        </authorList>
    </citation>
    <scope>NUCLEOTIDE SEQUENCE [LARGE SCALE GENOMIC DNA]</scope>
    <source>
        <strain evidence="2">ATCC 38817</strain>
    </source>
</reference>
<dbReference type="GeneID" id="20528223"/>
<protein>
    <submittedName>
        <fullName evidence="2">Uncharacterized protein</fullName>
    </submittedName>
</protein>
<dbReference type="Proteomes" id="UP000030693">
    <property type="component" value="Unassembled WGS sequence"/>
</dbReference>
<accession>A0A058Z954</accession>
<dbReference type="RefSeq" id="XP_009495638.1">
    <property type="nucleotide sequence ID" value="XM_009497363.1"/>
</dbReference>
<evidence type="ECO:0000313" key="2">
    <source>
        <dbReference type="EMBL" id="KCV70032.1"/>
    </source>
</evidence>
<proteinExistence type="predicted"/>
<dbReference type="EMBL" id="KB932205">
    <property type="protein sequence ID" value="KCV70032.1"/>
    <property type="molecule type" value="Genomic_DNA"/>
</dbReference>
<organism evidence="2">
    <name type="scientific">Fonticula alba</name>
    <name type="common">Slime mold</name>
    <dbReference type="NCBI Taxonomy" id="691883"/>
    <lineage>
        <taxon>Eukaryota</taxon>
        <taxon>Rotosphaerida</taxon>
        <taxon>Fonticulaceae</taxon>
        <taxon>Fonticula</taxon>
    </lineage>
</organism>
<evidence type="ECO:0000313" key="3">
    <source>
        <dbReference type="Proteomes" id="UP000030693"/>
    </source>
</evidence>
<dbReference type="AlphaFoldDB" id="A0A058Z954"/>
<keyword evidence="3" id="KW-1185">Reference proteome</keyword>
<evidence type="ECO:0000256" key="1">
    <source>
        <dbReference type="SAM" id="MobiDB-lite"/>
    </source>
</evidence>
<feature type="compositionally biased region" description="Pro residues" evidence="1">
    <location>
        <begin position="27"/>
        <end position="45"/>
    </location>
</feature>
<gene>
    <name evidence="2" type="ORF">H696_03498</name>
</gene>
<sequence length="61" mass="6245">MLSAVPRPSTSSPGPAVDWTRSREPGAPSPAPVPAPAPASPPPACPRVVRAGASTWRGRFM</sequence>
<name>A0A058Z954_FONAL</name>
<feature type="region of interest" description="Disordered" evidence="1">
    <location>
        <begin position="1"/>
        <end position="61"/>
    </location>
</feature>